<evidence type="ECO:0000256" key="1">
    <source>
        <dbReference type="ARBA" id="ARBA00009391"/>
    </source>
</evidence>
<dbReference type="PANTHER" id="PTHR45900:SF1">
    <property type="entry name" value="MITOCHONDRIAL DNA REPAIR PROTEIN RECA HOMOLOG-RELATED"/>
    <property type="match status" value="1"/>
</dbReference>
<keyword evidence="4 9" id="KW-0067">ATP-binding</keyword>
<evidence type="ECO:0000256" key="2">
    <source>
        <dbReference type="ARBA" id="ARBA00015553"/>
    </source>
</evidence>
<comment type="caution">
    <text evidence="15">The sequence shown here is derived from an EMBL/GenBank/DDBJ whole genome shotgun (WGS) entry which is preliminary data.</text>
</comment>
<dbReference type="InterPro" id="IPR023400">
    <property type="entry name" value="RecA_C_sf"/>
</dbReference>
<dbReference type="GO" id="GO:0140664">
    <property type="term" value="F:ATP-dependent DNA damage sensor activity"/>
    <property type="evidence" value="ECO:0007669"/>
    <property type="project" value="InterPro"/>
</dbReference>
<evidence type="ECO:0000256" key="7">
    <source>
        <dbReference type="ARBA" id="ARBA00023236"/>
    </source>
</evidence>
<feature type="domain" description="RecA family profile 1" evidence="13">
    <location>
        <begin position="37"/>
        <end position="196"/>
    </location>
</feature>
<keyword evidence="16" id="KW-1185">Reference proteome</keyword>
<evidence type="ECO:0000313" key="15">
    <source>
        <dbReference type="EMBL" id="GHH74280.1"/>
    </source>
</evidence>
<dbReference type="PROSITE" id="PS50162">
    <property type="entry name" value="RECA_2"/>
    <property type="match status" value="1"/>
</dbReference>
<feature type="region of interest" description="Disordered" evidence="12">
    <location>
        <begin position="328"/>
        <end position="406"/>
    </location>
</feature>
<evidence type="ECO:0000256" key="5">
    <source>
        <dbReference type="ARBA" id="ARBA00023125"/>
    </source>
</evidence>
<dbReference type="SUPFAM" id="SSF52540">
    <property type="entry name" value="P-loop containing nucleoside triphosphate hydrolases"/>
    <property type="match status" value="1"/>
</dbReference>
<sequence length="406" mass="42526">MPAPADRDKALEAALAQIDRSFGKGSVMRLGDEIRAPIEVIPTGSIALDVALGIGGLPRGRVVEIYGPESSGKTTIALHAVASAQRQGGIAAFIDAEHALDPDYAKKLGVDTDALLVSQPDTGEQALEITDMLIRSGALDIIVIDSVAALTPKAEIEGEMGDSHVGLQARLMSQALRKITGALSSSGTTAIFINQLREKIGVFFGSPETTTGGKALKFYASVRLDIRRIETLKEGTDAVGNRTRVKVVKNKMAPPFKQAEFDILYGHGISREGGLIDMGVEHGFVRKSGSWFTYEGDQLGQGKENARAFLRDNPDLANDIEKRVKEKLGVGPKVDAPADQGTGAAAATTTTETGPATGTVAAASSSSRTTTTAKATKSTAARSRATKPAVSKTAEKAEAAAEKAPF</sequence>
<evidence type="ECO:0000256" key="3">
    <source>
        <dbReference type="ARBA" id="ARBA00022741"/>
    </source>
</evidence>
<dbReference type="SMART" id="SM00382">
    <property type="entry name" value="AAA"/>
    <property type="match status" value="1"/>
</dbReference>
<dbReference type="AlphaFoldDB" id="A0A919FZ50"/>
<dbReference type="SUPFAM" id="SSF54752">
    <property type="entry name" value="RecA protein, C-terminal domain"/>
    <property type="match status" value="1"/>
</dbReference>
<feature type="compositionally biased region" description="Basic and acidic residues" evidence="12">
    <location>
        <begin position="393"/>
        <end position="406"/>
    </location>
</feature>
<dbReference type="HAMAP" id="MF_00268">
    <property type="entry name" value="RecA"/>
    <property type="match status" value="1"/>
</dbReference>
<dbReference type="InterPro" id="IPR027417">
    <property type="entry name" value="P-loop_NTPase"/>
</dbReference>
<gene>
    <name evidence="9 15" type="primary">recA</name>
    <name evidence="15" type="ORF">GCM10017772_27580</name>
</gene>
<comment type="subcellular location">
    <subcellularLocation>
        <location evidence="9">Cytoplasm</location>
    </subcellularLocation>
</comment>
<dbReference type="PANTHER" id="PTHR45900">
    <property type="entry name" value="RECA"/>
    <property type="match status" value="1"/>
</dbReference>
<dbReference type="InterPro" id="IPR003593">
    <property type="entry name" value="AAA+_ATPase"/>
</dbReference>
<dbReference type="FunFam" id="3.40.50.300:FF:000087">
    <property type="entry name" value="Recombinase RecA"/>
    <property type="match status" value="1"/>
</dbReference>
<dbReference type="InterPro" id="IPR013765">
    <property type="entry name" value="DNA_recomb/repair_RecA"/>
</dbReference>
<dbReference type="InterPro" id="IPR049261">
    <property type="entry name" value="RecA-like_C"/>
</dbReference>
<keyword evidence="5 9" id="KW-0238">DNA-binding</keyword>
<dbReference type="GO" id="GO:0003697">
    <property type="term" value="F:single-stranded DNA binding"/>
    <property type="evidence" value="ECO:0007669"/>
    <property type="project" value="UniProtKB-UniRule"/>
</dbReference>
<dbReference type="GO" id="GO:0006281">
    <property type="term" value="P:DNA repair"/>
    <property type="evidence" value="ECO:0007669"/>
    <property type="project" value="UniProtKB-UniRule"/>
</dbReference>
<evidence type="ECO:0000259" key="14">
    <source>
        <dbReference type="PROSITE" id="PS50163"/>
    </source>
</evidence>
<evidence type="ECO:0000256" key="6">
    <source>
        <dbReference type="ARBA" id="ARBA00023172"/>
    </source>
</evidence>
<evidence type="ECO:0000256" key="9">
    <source>
        <dbReference type="HAMAP-Rule" id="MF_00268"/>
    </source>
</evidence>
<dbReference type="PRINTS" id="PR00142">
    <property type="entry name" value="RECA"/>
</dbReference>
<dbReference type="InterPro" id="IPR020584">
    <property type="entry name" value="DNA_recomb/repair_RecA_CS"/>
</dbReference>
<feature type="domain" description="RecA family profile 2" evidence="14">
    <location>
        <begin position="201"/>
        <end position="274"/>
    </location>
</feature>
<dbReference type="PROSITE" id="PS00321">
    <property type="entry name" value="RECA_1"/>
    <property type="match status" value="1"/>
</dbReference>
<dbReference type="Pfam" id="PF00154">
    <property type="entry name" value="RecA_N"/>
    <property type="match status" value="1"/>
</dbReference>
<comment type="similarity">
    <text evidence="1 9 11">Belongs to the RecA family.</text>
</comment>
<comment type="function">
    <text evidence="9">Can catalyze the hydrolysis of ATP in the presence of single-stranded DNA, the ATP-dependent uptake of single-stranded DNA by duplex DNA, and the ATP-dependent hybridization of homologous single-stranded DNAs. It interacts with LexA causing its activation and leading to its autocatalytic cleavage.</text>
</comment>
<keyword evidence="9" id="KW-0963">Cytoplasm</keyword>
<feature type="binding site" evidence="9">
    <location>
        <begin position="67"/>
        <end position="74"/>
    </location>
    <ligand>
        <name>ATP</name>
        <dbReference type="ChEBI" id="CHEBI:30616"/>
    </ligand>
</feature>
<keyword evidence="6 9" id="KW-0233">DNA recombination</keyword>
<dbReference type="Pfam" id="PF21096">
    <property type="entry name" value="RecA_C"/>
    <property type="match status" value="1"/>
</dbReference>
<keyword evidence="7 9" id="KW-0742">SOS response</keyword>
<dbReference type="GO" id="GO:0003684">
    <property type="term" value="F:damaged DNA binding"/>
    <property type="evidence" value="ECO:0007669"/>
    <property type="project" value="UniProtKB-UniRule"/>
</dbReference>
<dbReference type="NCBIfam" id="TIGR02012">
    <property type="entry name" value="tigrfam_recA"/>
    <property type="match status" value="1"/>
</dbReference>
<evidence type="ECO:0000256" key="4">
    <source>
        <dbReference type="ARBA" id="ARBA00022840"/>
    </source>
</evidence>
<dbReference type="InterPro" id="IPR020587">
    <property type="entry name" value="RecA_monomer-monomer_interface"/>
</dbReference>
<feature type="compositionally biased region" description="Low complexity" evidence="12">
    <location>
        <begin position="342"/>
        <end position="387"/>
    </location>
</feature>
<evidence type="ECO:0000256" key="11">
    <source>
        <dbReference type="RuleBase" id="RU004527"/>
    </source>
</evidence>
<keyword evidence="9 10" id="KW-0234">DNA repair</keyword>
<dbReference type="GO" id="GO:0006310">
    <property type="term" value="P:DNA recombination"/>
    <property type="evidence" value="ECO:0007669"/>
    <property type="project" value="UniProtKB-UniRule"/>
</dbReference>
<protein>
    <recommendedName>
        <fullName evidence="2 9">Protein RecA</fullName>
    </recommendedName>
    <alternativeName>
        <fullName evidence="8 9">Recombinase A</fullName>
    </alternativeName>
</protein>
<evidence type="ECO:0000256" key="10">
    <source>
        <dbReference type="RuleBase" id="RU000526"/>
    </source>
</evidence>
<dbReference type="GO" id="GO:0009432">
    <property type="term" value="P:SOS response"/>
    <property type="evidence" value="ECO:0007669"/>
    <property type="project" value="UniProtKB-UniRule"/>
</dbReference>
<dbReference type="GO" id="GO:0005829">
    <property type="term" value="C:cytosol"/>
    <property type="evidence" value="ECO:0007669"/>
    <property type="project" value="TreeGrafter"/>
</dbReference>
<dbReference type="Proteomes" id="UP000627369">
    <property type="component" value="Unassembled WGS sequence"/>
</dbReference>
<organism evidence="15 16">
    <name type="scientific">Promicromonospora soli</name>
    <dbReference type="NCBI Taxonomy" id="2035533"/>
    <lineage>
        <taxon>Bacteria</taxon>
        <taxon>Bacillati</taxon>
        <taxon>Actinomycetota</taxon>
        <taxon>Actinomycetes</taxon>
        <taxon>Micrococcales</taxon>
        <taxon>Promicromonosporaceae</taxon>
        <taxon>Promicromonospora</taxon>
    </lineage>
</organism>
<dbReference type="GO" id="GO:0005524">
    <property type="term" value="F:ATP binding"/>
    <property type="evidence" value="ECO:0007669"/>
    <property type="project" value="UniProtKB-UniRule"/>
</dbReference>
<dbReference type="RefSeq" id="WP_189669861.1">
    <property type="nucleotide sequence ID" value="NZ_BNAS01000004.1"/>
</dbReference>
<evidence type="ECO:0000313" key="16">
    <source>
        <dbReference type="Proteomes" id="UP000627369"/>
    </source>
</evidence>
<reference evidence="15" key="2">
    <citation type="submission" date="2020-09" db="EMBL/GenBank/DDBJ databases">
        <authorList>
            <person name="Sun Q."/>
            <person name="Zhou Y."/>
        </authorList>
    </citation>
    <scope>NUCLEOTIDE SEQUENCE</scope>
    <source>
        <strain evidence="15">CGMCC 4.7398</strain>
    </source>
</reference>
<dbReference type="PROSITE" id="PS50163">
    <property type="entry name" value="RECA_3"/>
    <property type="match status" value="1"/>
</dbReference>
<dbReference type="CDD" id="cd00983">
    <property type="entry name" value="RecA"/>
    <property type="match status" value="1"/>
</dbReference>
<reference evidence="15" key="1">
    <citation type="journal article" date="2014" name="Int. J. Syst. Evol. Microbiol.">
        <title>Complete genome sequence of Corynebacterium casei LMG S-19264T (=DSM 44701T), isolated from a smear-ripened cheese.</title>
        <authorList>
            <consortium name="US DOE Joint Genome Institute (JGI-PGF)"/>
            <person name="Walter F."/>
            <person name="Albersmeier A."/>
            <person name="Kalinowski J."/>
            <person name="Ruckert C."/>
        </authorList>
    </citation>
    <scope>NUCLEOTIDE SEQUENCE</scope>
    <source>
        <strain evidence="15">CGMCC 4.7398</strain>
    </source>
</reference>
<dbReference type="EMBL" id="BNAS01000004">
    <property type="protein sequence ID" value="GHH74280.1"/>
    <property type="molecule type" value="Genomic_DNA"/>
</dbReference>
<keyword evidence="3 9" id="KW-0547">Nucleotide-binding</keyword>
<dbReference type="InterPro" id="IPR049428">
    <property type="entry name" value="RecA-like_N"/>
</dbReference>
<proteinExistence type="inferred from homology"/>
<name>A0A919FZ50_9MICO</name>
<dbReference type="InterPro" id="IPR020588">
    <property type="entry name" value="RecA_ATP-bd"/>
</dbReference>
<dbReference type="Gene3D" id="3.40.50.300">
    <property type="entry name" value="P-loop containing nucleotide triphosphate hydrolases"/>
    <property type="match status" value="1"/>
</dbReference>
<evidence type="ECO:0000256" key="12">
    <source>
        <dbReference type="SAM" id="MobiDB-lite"/>
    </source>
</evidence>
<evidence type="ECO:0000259" key="13">
    <source>
        <dbReference type="PROSITE" id="PS50162"/>
    </source>
</evidence>
<keyword evidence="9 11" id="KW-0227">DNA damage</keyword>
<accession>A0A919FZ50</accession>
<evidence type="ECO:0000256" key="8">
    <source>
        <dbReference type="ARBA" id="ARBA00033319"/>
    </source>
</evidence>